<dbReference type="Proteomes" id="UP000195557">
    <property type="component" value="Unassembled WGS sequence"/>
</dbReference>
<organism evidence="1">
    <name type="scientific">Ostreococcus tauri</name>
    <name type="common">Marine green alga</name>
    <dbReference type="NCBI Taxonomy" id="70448"/>
    <lineage>
        <taxon>Eukaryota</taxon>
        <taxon>Viridiplantae</taxon>
        <taxon>Chlorophyta</taxon>
        <taxon>Mamiellophyceae</taxon>
        <taxon>Mamiellales</taxon>
        <taxon>Bathycoccaceae</taxon>
        <taxon>Ostreococcus</taxon>
    </lineage>
</organism>
<gene>
    <name evidence="1" type="ORF">BE221DRAFT_144358</name>
</gene>
<dbReference type="EMBL" id="KZ155774">
    <property type="protein sequence ID" value="OUS48668.1"/>
    <property type="molecule type" value="Genomic_DNA"/>
</dbReference>
<name>A0A1Y5IGH3_OSTTA</name>
<evidence type="ECO:0000313" key="1">
    <source>
        <dbReference type="EMBL" id="OUS48668.1"/>
    </source>
</evidence>
<dbReference type="AlphaFoldDB" id="A0A1Y5IGH3"/>
<reference evidence="1" key="1">
    <citation type="submission" date="2017-04" db="EMBL/GenBank/DDBJ databases">
        <title>Population genomics of picophytoplankton unveils novel chromosome hypervariability.</title>
        <authorList>
            <consortium name="DOE Joint Genome Institute"/>
            <person name="Blanc-Mathieu R."/>
            <person name="Krasovec M."/>
            <person name="Hebrard M."/>
            <person name="Yau S."/>
            <person name="Desgranges E."/>
            <person name="Martin J."/>
            <person name="Schackwitz W."/>
            <person name="Kuo A."/>
            <person name="Salin G."/>
            <person name="Donnadieu C."/>
            <person name="Desdevises Y."/>
            <person name="Sanchez-Ferandin S."/>
            <person name="Moreau H."/>
            <person name="Rivals E."/>
            <person name="Grigoriev I.V."/>
            <person name="Grimsley N."/>
            <person name="Eyre-Walker A."/>
            <person name="Piganeau G."/>
        </authorList>
    </citation>
    <scope>NUCLEOTIDE SEQUENCE [LARGE SCALE GENOMIC DNA]</scope>
    <source>
        <strain evidence="1">RCC 1115</strain>
    </source>
</reference>
<accession>A0A1Y5IGH3</accession>
<sequence length="211" mass="23207">MSNARAAVVVRAKGKRSRRAEFLDVNSEKSRAASGGKNVAGALGPISERDVDLKSDGRDEHFLFARRKSEAGDERWFPLGDVSFARANGTVDDVTRERYAILVDYAKKRHLKLCVGRAEIEIGARVQRGAKHPRAASETEVVVVADETSPKWDPADYFDESKRFGEFPAVLRLMNNAEPVTAAVKNQMLRASTQFAGATAATPNFRRLGSE</sequence>
<protein>
    <submittedName>
        <fullName evidence="1">Uncharacterized protein</fullName>
    </submittedName>
</protein>
<proteinExistence type="predicted"/>